<feature type="transmembrane region" description="Helical" evidence="1">
    <location>
        <begin position="169"/>
        <end position="191"/>
    </location>
</feature>
<reference evidence="2 3" key="1">
    <citation type="submission" date="2017-04" db="EMBL/GenBank/DDBJ databases">
        <title>Comparative genome analysis of Subtercola boreus.</title>
        <authorList>
            <person name="Cho Y.-J."/>
            <person name="Cho A."/>
            <person name="Kim O.-S."/>
            <person name="Lee J.-I."/>
        </authorList>
    </citation>
    <scope>NUCLEOTIDE SEQUENCE [LARGE SCALE GENOMIC DNA]</scope>
    <source>
        <strain evidence="2 3">P28004</strain>
    </source>
</reference>
<accession>A0A3E0W9N3</accession>
<feature type="transmembrane region" description="Helical" evidence="1">
    <location>
        <begin position="203"/>
        <end position="221"/>
    </location>
</feature>
<evidence type="ECO:0000256" key="1">
    <source>
        <dbReference type="SAM" id="Phobius"/>
    </source>
</evidence>
<feature type="transmembrane region" description="Helical" evidence="1">
    <location>
        <begin position="78"/>
        <end position="95"/>
    </location>
</feature>
<comment type="caution">
    <text evidence="2">The sequence shown here is derived from an EMBL/GenBank/DDBJ whole genome shotgun (WGS) entry which is preliminary data.</text>
</comment>
<protein>
    <submittedName>
        <fullName evidence="2">Uncharacterized protein</fullName>
    </submittedName>
</protein>
<dbReference type="OrthoDB" id="2042238at2"/>
<dbReference type="Proteomes" id="UP000257080">
    <property type="component" value="Unassembled WGS sequence"/>
</dbReference>
<dbReference type="EMBL" id="NBXE01000030">
    <property type="protein sequence ID" value="RFA25684.1"/>
    <property type="molecule type" value="Genomic_DNA"/>
</dbReference>
<dbReference type="NCBIfam" id="NF038020">
    <property type="entry name" value="HeR"/>
    <property type="match status" value="1"/>
</dbReference>
<feature type="transmembrane region" description="Helical" evidence="1">
    <location>
        <begin position="49"/>
        <end position="66"/>
    </location>
</feature>
<keyword evidence="1" id="KW-0472">Membrane</keyword>
<dbReference type="AlphaFoldDB" id="A0A3E0W9N3"/>
<sequence>MARDRGARDETTVAAVDAAGRRLAAVAGVLLAVEAVVLTALLQTAHTTVVLPVTAAFAGGGAHAAGEPVRVTLAQVDVGSAVVVLCALVAVARLVAAGPAPSAAGSSGRPHTARWVEYSLTASITVFLVAQLNGVTDVGALVLSYAATSGMVLFTLLEERSAVGAGHPKLALCFGAALGIVPWGIIAFQQIGAGVVGDPPSAIVRVITLVMLAFAAAFAIIQWRGYGERMHTLLSLASTSVFAWLVVLAVVLPA</sequence>
<gene>
    <name evidence="2" type="ORF">B7R25_13320</name>
</gene>
<feature type="transmembrane region" description="Helical" evidence="1">
    <location>
        <begin position="23"/>
        <end position="42"/>
    </location>
</feature>
<name>A0A3E0W9N3_9MICO</name>
<evidence type="ECO:0000313" key="2">
    <source>
        <dbReference type="EMBL" id="RFA25684.1"/>
    </source>
</evidence>
<keyword evidence="1" id="KW-0812">Transmembrane</keyword>
<dbReference type="InterPro" id="IPR041113">
    <property type="entry name" value="Heliorhodopsin"/>
</dbReference>
<proteinExistence type="predicted"/>
<keyword evidence="1" id="KW-1133">Transmembrane helix</keyword>
<organism evidence="2 3">
    <name type="scientific">Subtercola boreus</name>
    <dbReference type="NCBI Taxonomy" id="120213"/>
    <lineage>
        <taxon>Bacteria</taxon>
        <taxon>Bacillati</taxon>
        <taxon>Actinomycetota</taxon>
        <taxon>Actinomycetes</taxon>
        <taxon>Micrococcales</taxon>
        <taxon>Microbacteriaceae</taxon>
        <taxon>Subtercola</taxon>
    </lineage>
</organism>
<dbReference type="Pfam" id="PF18761">
    <property type="entry name" value="Heliorhodopsin"/>
    <property type="match status" value="1"/>
</dbReference>
<feature type="transmembrane region" description="Helical" evidence="1">
    <location>
        <begin position="138"/>
        <end position="157"/>
    </location>
</feature>
<evidence type="ECO:0000313" key="3">
    <source>
        <dbReference type="Proteomes" id="UP000257080"/>
    </source>
</evidence>
<feature type="transmembrane region" description="Helical" evidence="1">
    <location>
        <begin position="233"/>
        <end position="252"/>
    </location>
</feature>
<dbReference type="RefSeq" id="WP_147304040.1">
    <property type="nucleotide sequence ID" value="NZ_NBXC01000025.1"/>
</dbReference>